<keyword evidence="2" id="KW-1185">Reference proteome</keyword>
<dbReference type="EMBL" id="AP023367">
    <property type="protein sequence ID" value="BCJ94389.1"/>
    <property type="molecule type" value="Genomic_DNA"/>
</dbReference>
<protein>
    <submittedName>
        <fullName evidence="1">Uncharacterized protein</fullName>
    </submittedName>
</protein>
<evidence type="ECO:0000313" key="1">
    <source>
        <dbReference type="EMBL" id="BCJ94389.1"/>
    </source>
</evidence>
<organism evidence="1 2">
    <name type="scientific">Anaerocolumna cellulosilytica</name>
    <dbReference type="NCBI Taxonomy" id="433286"/>
    <lineage>
        <taxon>Bacteria</taxon>
        <taxon>Bacillati</taxon>
        <taxon>Bacillota</taxon>
        <taxon>Clostridia</taxon>
        <taxon>Lachnospirales</taxon>
        <taxon>Lachnospiraceae</taxon>
        <taxon>Anaerocolumna</taxon>
    </lineage>
</organism>
<reference evidence="1 2" key="1">
    <citation type="journal article" date="2016" name="Int. J. Syst. Evol. Microbiol.">
        <title>Descriptions of Anaerotaenia torta gen. nov., sp. nov. and Anaerocolumna cellulosilytica gen. nov., sp. nov. isolated from a methanogenic reactor of cattle waste.</title>
        <authorList>
            <person name="Uek A."/>
            <person name="Ohtaki Y."/>
            <person name="Kaku N."/>
            <person name="Ueki K."/>
        </authorList>
    </citation>
    <scope>NUCLEOTIDE SEQUENCE [LARGE SCALE GENOMIC DNA]</scope>
    <source>
        <strain evidence="1 2">SN021</strain>
    </source>
</reference>
<evidence type="ECO:0000313" key="2">
    <source>
        <dbReference type="Proteomes" id="UP000515561"/>
    </source>
</evidence>
<gene>
    <name evidence="1" type="ORF">acsn021_19580</name>
</gene>
<dbReference type="Proteomes" id="UP000515561">
    <property type="component" value="Chromosome"/>
</dbReference>
<dbReference type="RefSeq" id="WP_184090994.1">
    <property type="nucleotide sequence ID" value="NZ_AP023367.1"/>
</dbReference>
<proteinExistence type="predicted"/>
<accession>A0A6S6QZA1</accession>
<name>A0A6S6QZA1_9FIRM</name>
<dbReference type="KEGG" id="acel:acsn021_19580"/>
<sequence>MRKMKRIMAFVICFTIVLSDLSVPSIVKGASTVPKETIQVRVYGNIYYDINENGSNSSKLVRKQLYEYPFALYYSNTAGETKSFQLKTDRNGDYSFLLKDNQGIKNT</sequence>
<dbReference type="AlphaFoldDB" id="A0A6S6QZA1"/>